<comment type="similarity">
    <text evidence="5">Belongs to the PINc/VapC protein family.</text>
</comment>
<reference evidence="7 8" key="1">
    <citation type="submission" date="2015-10" db="EMBL/GenBank/DDBJ databases">
        <title>Candidatus Desulfofervidus auxilii, a hydrogenotrophic sulfate-reducing bacterium involved in the thermophilic anaerobic oxidation of methane.</title>
        <authorList>
            <person name="Krukenberg V."/>
            <person name="Richter M."/>
            <person name="Wegener G."/>
        </authorList>
    </citation>
    <scope>NUCLEOTIDE SEQUENCE [LARGE SCALE GENOMIC DNA]</scope>
    <source>
        <strain evidence="7 8">HS1</strain>
    </source>
</reference>
<dbReference type="EMBL" id="CP013015">
    <property type="protein sequence ID" value="AMM40696.1"/>
    <property type="molecule type" value="Genomic_DNA"/>
</dbReference>
<accession>A0A7U4THX9</accession>
<evidence type="ECO:0000256" key="3">
    <source>
        <dbReference type="ARBA" id="ARBA00022723"/>
    </source>
</evidence>
<sequence>MIVVDSYGWIEYFADGPLSDKYQKYITNPEDILTPVIVVYEVYKKVKRERGEKAALVVLAHINQTNIVPLDETLAVKAADVALEFKLPMADAIVYATAIVKNCKVATSDPHFKKLPHVIFVE</sequence>
<feature type="binding site" evidence="5">
    <location>
        <position position="91"/>
    </location>
    <ligand>
        <name>Mg(2+)</name>
        <dbReference type="ChEBI" id="CHEBI:18420"/>
    </ligand>
</feature>
<dbReference type="GO" id="GO:0016787">
    <property type="term" value="F:hydrolase activity"/>
    <property type="evidence" value="ECO:0007669"/>
    <property type="project" value="UniProtKB-KW"/>
</dbReference>
<dbReference type="CDD" id="cd18686">
    <property type="entry name" value="PIN_VapC-like"/>
    <property type="match status" value="1"/>
</dbReference>
<keyword evidence="5" id="KW-0800">Toxin</keyword>
<dbReference type="AlphaFoldDB" id="A0A7U4THX9"/>
<dbReference type="GO" id="GO:0004540">
    <property type="term" value="F:RNA nuclease activity"/>
    <property type="evidence" value="ECO:0007669"/>
    <property type="project" value="InterPro"/>
</dbReference>
<evidence type="ECO:0000256" key="5">
    <source>
        <dbReference type="HAMAP-Rule" id="MF_00265"/>
    </source>
</evidence>
<keyword evidence="2 5" id="KW-0540">Nuclease</keyword>
<evidence type="ECO:0000313" key="7">
    <source>
        <dbReference type="EMBL" id="AMM40696.1"/>
    </source>
</evidence>
<dbReference type="EC" id="3.1.-.-" evidence="5"/>
<dbReference type="HAMAP" id="MF_00265">
    <property type="entry name" value="VapC_Nob1"/>
    <property type="match status" value="1"/>
</dbReference>
<evidence type="ECO:0000256" key="1">
    <source>
        <dbReference type="ARBA" id="ARBA00022649"/>
    </source>
</evidence>
<gene>
    <name evidence="7" type="primary">pilT</name>
    <name evidence="5" type="synonym">vapC</name>
    <name evidence="7" type="ORF">HS1_000892</name>
</gene>
<keyword evidence="5" id="KW-0460">Magnesium</keyword>
<proteinExistence type="inferred from homology"/>
<dbReference type="InterPro" id="IPR029060">
    <property type="entry name" value="PIN-like_dom_sf"/>
</dbReference>
<name>A0A7U4THX9_DESA2</name>
<keyword evidence="1 5" id="KW-1277">Toxin-antitoxin system</keyword>
<dbReference type="GO" id="GO:0000287">
    <property type="term" value="F:magnesium ion binding"/>
    <property type="evidence" value="ECO:0007669"/>
    <property type="project" value="UniProtKB-UniRule"/>
</dbReference>
<comment type="cofactor">
    <cofactor evidence="5">
        <name>Mg(2+)</name>
        <dbReference type="ChEBI" id="CHEBI:18420"/>
    </cofactor>
</comment>
<dbReference type="InterPro" id="IPR002716">
    <property type="entry name" value="PIN_dom"/>
</dbReference>
<dbReference type="GO" id="GO:0090729">
    <property type="term" value="F:toxin activity"/>
    <property type="evidence" value="ECO:0007669"/>
    <property type="project" value="UniProtKB-KW"/>
</dbReference>
<dbReference type="InterPro" id="IPR022907">
    <property type="entry name" value="VapC_family"/>
</dbReference>
<dbReference type="Proteomes" id="UP000070560">
    <property type="component" value="Chromosome"/>
</dbReference>
<dbReference type="RefSeq" id="WP_066061523.1">
    <property type="nucleotide sequence ID" value="NZ_CP013015.1"/>
</dbReference>
<dbReference type="Gene3D" id="3.40.50.1010">
    <property type="entry name" value="5'-nuclease"/>
    <property type="match status" value="1"/>
</dbReference>
<evidence type="ECO:0000256" key="4">
    <source>
        <dbReference type="ARBA" id="ARBA00022801"/>
    </source>
</evidence>
<keyword evidence="8" id="KW-1185">Reference proteome</keyword>
<dbReference type="KEGG" id="daw:HS1_000892"/>
<feature type="domain" description="PIN" evidence="6">
    <location>
        <begin position="2"/>
        <end position="116"/>
    </location>
</feature>
<organism evidence="7 8">
    <name type="scientific">Desulfofervidus auxilii</name>
    <dbReference type="NCBI Taxonomy" id="1621989"/>
    <lineage>
        <taxon>Bacteria</taxon>
        <taxon>Pseudomonadati</taxon>
        <taxon>Thermodesulfobacteriota</taxon>
        <taxon>Candidatus Desulfofervidia</taxon>
        <taxon>Candidatus Desulfofervidales</taxon>
        <taxon>Candidatus Desulfofervidaceae</taxon>
        <taxon>Candidatus Desulfofervidus</taxon>
    </lineage>
</organism>
<keyword evidence="4 5" id="KW-0378">Hydrolase</keyword>
<dbReference type="SUPFAM" id="SSF88723">
    <property type="entry name" value="PIN domain-like"/>
    <property type="match status" value="1"/>
</dbReference>
<evidence type="ECO:0000256" key="2">
    <source>
        <dbReference type="ARBA" id="ARBA00022722"/>
    </source>
</evidence>
<feature type="binding site" evidence="5">
    <location>
        <position position="5"/>
    </location>
    <ligand>
        <name>Mg(2+)</name>
        <dbReference type="ChEBI" id="CHEBI:18420"/>
    </ligand>
</feature>
<keyword evidence="3 5" id="KW-0479">Metal-binding</keyword>
<dbReference type="Pfam" id="PF01850">
    <property type="entry name" value="PIN"/>
    <property type="match status" value="1"/>
</dbReference>
<evidence type="ECO:0000259" key="6">
    <source>
        <dbReference type="Pfam" id="PF01850"/>
    </source>
</evidence>
<protein>
    <recommendedName>
        <fullName evidence="5">Ribonuclease VapC</fullName>
        <shortName evidence="5">RNase VapC</shortName>
        <ecNumber evidence="5">3.1.-.-</ecNumber>
    </recommendedName>
    <alternativeName>
        <fullName evidence="5">Toxin VapC</fullName>
    </alternativeName>
</protein>
<comment type="function">
    <text evidence="5">Toxic component of a toxin-antitoxin (TA) system. An RNase.</text>
</comment>
<evidence type="ECO:0000313" key="8">
    <source>
        <dbReference type="Proteomes" id="UP000070560"/>
    </source>
</evidence>
<dbReference type="OrthoDB" id="199285at2"/>